<dbReference type="GO" id="GO:0004311">
    <property type="term" value="F:geranylgeranyl diphosphate synthase activity"/>
    <property type="evidence" value="ECO:0007669"/>
    <property type="project" value="InterPro"/>
</dbReference>
<evidence type="ECO:0000313" key="1">
    <source>
        <dbReference type="EMBL" id="SUZ55572.1"/>
    </source>
</evidence>
<dbReference type="Pfam" id="PF00494">
    <property type="entry name" value="SQS_PSY"/>
    <property type="match status" value="1"/>
</dbReference>
<dbReference type="InterPro" id="IPR008949">
    <property type="entry name" value="Isoprenoid_synthase_dom_sf"/>
</dbReference>
<dbReference type="SFLD" id="SFLDG01018">
    <property type="entry name" value="Squalene/Phytoene_Synthase_Lik"/>
    <property type="match status" value="1"/>
</dbReference>
<dbReference type="AlphaFoldDB" id="A0A381NLT7"/>
<dbReference type="SFLD" id="SFLDG01212">
    <property type="entry name" value="Phytoene_synthase_like"/>
    <property type="match status" value="1"/>
</dbReference>
<dbReference type="EMBL" id="UINC01000448">
    <property type="protein sequence ID" value="SUZ55572.1"/>
    <property type="molecule type" value="Genomic_DNA"/>
</dbReference>
<sequence>MASSTEAELASAYASCARLARAHYENFPVASWILPRQMRPHIAAIYMFARIADDFADEGTVEPEERLQRLDAWRRRLRQSLSSVSDGSFRSHAVDLQSTTAISADQKALFLALANTIQTRCLPVTLFEDLLSAFEQDVVVHRYQSWDQLLDYCSRSANPVGRLVLRVAGHNDPSLDRASDCLCTALQLTNFWQDFARDYSAGRLYLPADTSDAVGADEADLAGGRLTPAWQEALALVSARTRDLFLEGRDVCDGVGGRLSMELRLTWLGGFRVLERLEHNGFDVFARRPKLGWRDGAVMLWRAMTWAAAKDG</sequence>
<name>A0A381NLT7_9ZZZZ</name>
<accession>A0A381NLT7</accession>
<dbReference type="InterPro" id="IPR044843">
    <property type="entry name" value="Trans_IPPS_bact-type"/>
</dbReference>
<dbReference type="InterPro" id="IPR033904">
    <property type="entry name" value="Trans_IPPS_HH"/>
</dbReference>
<evidence type="ECO:0008006" key="2">
    <source>
        <dbReference type="Google" id="ProtNLM"/>
    </source>
</evidence>
<reference evidence="1" key="1">
    <citation type="submission" date="2018-05" db="EMBL/GenBank/DDBJ databases">
        <authorList>
            <person name="Lanie J.A."/>
            <person name="Ng W.-L."/>
            <person name="Kazmierczak K.M."/>
            <person name="Andrzejewski T.M."/>
            <person name="Davidsen T.M."/>
            <person name="Wayne K.J."/>
            <person name="Tettelin H."/>
            <person name="Glass J.I."/>
            <person name="Rusch D."/>
            <person name="Podicherti R."/>
            <person name="Tsui H.-C.T."/>
            <person name="Winkler M.E."/>
        </authorList>
    </citation>
    <scope>NUCLEOTIDE SEQUENCE</scope>
</reference>
<dbReference type="PANTHER" id="PTHR31480">
    <property type="entry name" value="BIFUNCTIONAL LYCOPENE CYCLASE/PHYTOENE SYNTHASE"/>
    <property type="match status" value="1"/>
</dbReference>
<dbReference type="GO" id="GO:0051996">
    <property type="term" value="F:squalene synthase [NAD(P)H] activity"/>
    <property type="evidence" value="ECO:0007669"/>
    <property type="project" value="InterPro"/>
</dbReference>
<dbReference type="SFLD" id="SFLDS00005">
    <property type="entry name" value="Isoprenoid_Synthase_Type_I"/>
    <property type="match status" value="1"/>
</dbReference>
<protein>
    <recommendedName>
        <fullName evidence="2">Squalene synthase HpnC</fullName>
    </recommendedName>
</protein>
<dbReference type="Gene3D" id="1.10.600.10">
    <property type="entry name" value="Farnesyl Diphosphate Synthase"/>
    <property type="match status" value="1"/>
</dbReference>
<dbReference type="InterPro" id="IPR017827">
    <property type="entry name" value="HSQ_synthase_HpnC"/>
</dbReference>
<dbReference type="SUPFAM" id="SSF48576">
    <property type="entry name" value="Terpenoid synthases"/>
    <property type="match status" value="1"/>
</dbReference>
<dbReference type="CDD" id="cd00683">
    <property type="entry name" value="Trans_IPPS_HH"/>
    <property type="match status" value="1"/>
</dbReference>
<dbReference type="NCBIfam" id="TIGR03464">
    <property type="entry name" value="HpnC"/>
    <property type="match status" value="1"/>
</dbReference>
<dbReference type="InterPro" id="IPR002060">
    <property type="entry name" value="Squ/phyt_synthse"/>
</dbReference>
<proteinExistence type="predicted"/>
<gene>
    <name evidence="1" type="ORF">METZ01_LOCUS8426</name>
</gene>
<organism evidence="1">
    <name type="scientific">marine metagenome</name>
    <dbReference type="NCBI Taxonomy" id="408172"/>
    <lineage>
        <taxon>unclassified sequences</taxon>
        <taxon>metagenomes</taxon>
        <taxon>ecological metagenomes</taxon>
    </lineage>
</organism>